<dbReference type="AlphaFoldDB" id="A0A4Y8SRB2"/>
<sequence>MKKHIIIATLYAFGGSNAHLKTLIEYLGAENVLLLLEDKSQLALLKNIEGANDLKVRIQPGIHPHAHLQYNFTTNVKELFFIIRSIIVLQALSAVNAFADITICATVPEKHLYLLWLPFCKVYYILHTTPVKRHTSFTPYTCNHTLGKRKKIITVSNANKNTLCQNWEIAPDRQAFVMVVYNCVGMDSTQCDSDMEYVQNTKTITTLGQLIEYKNPATWLEVAKRVTAARPQARFQWLGNGPLLDYYAQATYEDDRITFKGLVTQPGEYLKNTAIYYQPSLYETHGIAVVEAMSHGLPCVVSDTGGLPESVEDGYNGRLVGATDIQAHVNAIIGLVDDDGLCRQYGRNSRSKYLQTFTYDAFKRKMDEVYA</sequence>
<accession>A0A4Y8SRB2</accession>
<evidence type="ECO:0000313" key="3">
    <source>
        <dbReference type="Proteomes" id="UP000297540"/>
    </source>
</evidence>
<organism evidence="2 3">
    <name type="scientific">Mucilaginibacter psychrotolerans</name>
    <dbReference type="NCBI Taxonomy" id="1524096"/>
    <lineage>
        <taxon>Bacteria</taxon>
        <taxon>Pseudomonadati</taxon>
        <taxon>Bacteroidota</taxon>
        <taxon>Sphingobacteriia</taxon>
        <taxon>Sphingobacteriales</taxon>
        <taxon>Sphingobacteriaceae</taxon>
        <taxon>Mucilaginibacter</taxon>
    </lineage>
</organism>
<reference evidence="2 3" key="1">
    <citation type="journal article" date="2017" name="Int. J. Syst. Evol. Microbiol.">
        <title>Mucilaginibacterpsychrotolerans sp. nov., isolated from peatlands.</title>
        <authorList>
            <person name="Deng Y."/>
            <person name="Shen L."/>
            <person name="Xu B."/>
            <person name="Liu Y."/>
            <person name="Gu Z."/>
            <person name="Liu H."/>
            <person name="Zhou Y."/>
        </authorList>
    </citation>
    <scope>NUCLEOTIDE SEQUENCE [LARGE SCALE GENOMIC DNA]</scope>
    <source>
        <strain evidence="2 3">NH7-4</strain>
    </source>
</reference>
<evidence type="ECO:0000259" key="1">
    <source>
        <dbReference type="Pfam" id="PF00534"/>
    </source>
</evidence>
<dbReference type="Gene3D" id="3.40.50.2000">
    <property type="entry name" value="Glycogen Phosphorylase B"/>
    <property type="match status" value="2"/>
</dbReference>
<dbReference type="EMBL" id="SOZE01000001">
    <property type="protein sequence ID" value="TFF40876.1"/>
    <property type="molecule type" value="Genomic_DNA"/>
</dbReference>
<protein>
    <submittedName>
        <fullName evidence="2">Glycosyltransferase</fullName>
    </submittedName>
</protein>
<dbReference type="CDD" id="cd03801">
    <property type="entry name" value="GT4_PimA-like"/>
    <property type="match status" value="1"/>
</dbReference>
<dbReference type="PANTHER" id="PTHR12526">
    <property type="entry name" value="GLYCOSYLTRANSFERASE"/>
    <property type="match status" value="1"/>
</dbReference>
<keyword evidence="3" id="KW-1185">Reference proteome</keyword>
<dbReference type="Pfam" id="PF00534">
    <property type="entry name" value="Glycos_transf_1"/>
    <property type="match status" value="1"/>
</dbReference>
<dbReference type="OrthoDB" id="7560678at2"/>
<proteinExistence type="predicted"/>
<dbReference type="PANTHER" id="PTHR12526:SF630">
    <property type="entry name" value="GLYCOSYLTRANSFERASE"/>
    <property type="match status" value="1"/>
</dbReference>
<dbReference type="RefSeq" id="WP_133229556.1">
    <property type="nucleotide sequence ID" value="NZ_SOZE01000001.1"/>
</dbReference>
<comment type="caution">
    <text evidence="2">The sequence shown here is derived from an EMBL/GenBank/DDBJ whole genome shotgun (WGS) entry which is preliminary data.</text>
</comment>
<evidence type="ECO:0000313" key="2">
    <source>
        <dbReference type="EMBL" id="TFF40876.1"/>
    </source>
</evidence>
<dbReference type="InterPro" id="IPR001296">
    <property type="entry name" value="Glyco_trans_1"/>
</dbReference>
<gene>
    <name evidence="2" type="ORF">E2R66_01485</name>
</gene>
<feature type="domain" description="Glycosyl transferase family 1" evidence="1">
    <location>
        <begin position="200"/>
        <end position="351"/>
    </location>
</feature>
<name>A0A4Y8SRB2_9SPHI</name>
<keyword evidence="2" id="KW-0808">Transferase</keyword>
<dbReference type="GO" id="GO:0016757">
    <property type="term" value="F:glycosyltransferase activity"/>
    <property type="evidence" value="ECO:0007669"/>
    <property type="project" value="InterPro"/>
</dbReference>
<dbReference type="SUPFAM" id="SSF53756">
    <property type="entry name" value="UDP-Glycosyltransferase/glycogen phosphorylase"/>
    <property type="match status" value="1"/>
</dbReference>
<dbReference type="Proteomes" id="UP000297540">
    <property type="component" value="Unassembled WGS sequence"/>
</dbReference>